<keyword evidence="3" id="KW-1185">Reference proteome</keyword>
<sequence>MRQVRRSAALTLLLLLAVTFGPLLCRTGGEQVWPAGRSVETALTVHSGQLPDAGAPLVVADTPKKCSGRHAPGPNESVPLPSPQRGEPLAPAATGPAPLATDAAAQCALARPPTGSSPTTEHSSLRPVLRI</sequence>
<evidence type="ECO:0000313" key="3">
    <source>
        <dbReference type="Proteomes" id="UP000830115"/>
    </source>
</evidence>
<dbReference type="EMBL" id="CP086322">
    <property type="protein sequence ID" value="UQA93010.1"/>
    <property type="molecule type" value="Genomic_DNA"/>
</dbReference>
<evidence type="ECO:0000313" key="2">
    <source>
        <dbReference type="EMBL" id="UQA93010.1"/>
    </source>
</evidence>
<name>A0ABY4M9D3_9ACTN</name>
<evidence type="ECO:0000256" key="1">
    <source>
        <dbReference type="SAM" id="MobiDB-lite"/>
    </source>
</evidence>
<feature type="compositionally biased region" description="Low complexity" evidence="1">
    <location>
        <begin position="88"/>
        <end position="110"/>
    </location>
</feature>
<accession>A0ABY4M9D3</accession>
<protein>
    <recommendedName>
        <fullName evidence="4">Secreted protein</fullName>
    </recommendedName>
</protein>
<reference evidence="2" key="1">
    <citation type="submission" date="2021-10" db="EMBL/GenBank/DDBJ databases">
        <title>Streptomyces nigrumlapis sp.nov.,an antimicrobial producing actinobacterium isolated from Black Gobi rocks.</title>
        <authorList>
            <person name="Wen Y."/>
            <person name="Zhang W."/>
            <person name="Liu X.G."/>
        </authorList>
    </citation>
    <scope>NUCLEOTIDE SEQUENCE</scope>
    <source>
        <strain evidence="2">ST13-2-2</strain>
    </source>
</reference>
<dbReference type="RefSeq" id="WP_248863864.1">
    <property type="nucleotide sequence ID" value="NZ_CP086322.1"/>
</dbReference>
<gene>
    <name evidence="2" type="ORF">K9S39_15225</name>
</gene>
<organism evidence="2 3">
    <name type="scientific">Streptomyces halobius</name>
    <dbReference type="NCBI Taxonomy" id="2879846"/>
    <lineage>
        <taxon>Bacteria</taxon>
        <taxon>Bacillati</taxon>
        <taxon>Actinomycetota</taxon>
        <taxon>Actinomycetes</taxon>
        <taxon>Kitasatosporales</taxon>
        <taxon>Streptomycetaceae</taxon>
        <taxon>Streptomyces</taxon>
    </lineage>
</organism>
<dbReference type="Proteomes" id="UP000830115">
    <property type="component" value="Chromosome"/>
</dbReference>
<proteinExistence type="predicted"/>
<feature type="region of interest" description="Disordered" evidence="1">
    <location>
        <begin position="63"/>
        <end position="131"/>
    </location>
</feature>
<evidence type="ECO:0008006" key="4">
    <source>
        <dbReference type="Google" id="ProtNLM"/>
    </source>
</evidence>